<proteinExistence type="predicted"/>
<feature type="transmembrane region" description="Helical" evidence="2">
    <location>
        <begin position="111"/>
        <end position="129"/>
    </location>
</feature>
<dbReference type="EnsemblMetazoa" id="PPA39828.1">
    <property type="protein sequence ID" value="PPA39828.1"/>
    <property type="gene ID" value="WBGene00278197"/>
</dbReference>
<dbReference type="PANTHER" id="PTHR22941">
    <property type="entry name" value="SERPENTINE RECEPTOR"/>
    <property type="match status" value="1"/>
</dbReference>
<evidence type="ECO:0000256" key="1">
    <source>
        <dbReference type="SAM" id="MobiDB-lite"/>
    </source>
</evidence>
<evidence type="ECO:0000313" key="3">
    <source>
        <dbReference type="EnsemblMetazoa" id="PPA39828.1"/>
    </source>
</evidence>
<feature type="transmembrane region" description="Helical" evidence="2">
    <location>
        <begin position="224"/>
        <end position="247"/>
    </location>
</feature>
<accession>A0A8R1Z0H8</accession>
<evidence type="ECO:0000256" key="2">
    <source>
        <dbReference type="SAM" id="Phobius"/>
    </source>
</evidence>
<keyword evidence="2" id="KW-1133">Transmembrane helix</keyword>
<dbReference type="SUPFAM" id="SSF81321">
    <property type="entry name" value="Family A G protein-coupled receptor-like"/>
    <property type="match status" value="1"/>
</dbReference>
<feature type="region of interest" description="Disordered" evidence="1">
    <location>
        <begin position="407"/>
        <end position="427"/>
    </location>
</feature>
<dbReference type="Pfam" id="PF10327">
    <property type="entry name" value="7TM_GPCR_Sri"/>
    <property type="match status" value="1"/>
</dbReference>
<feature type="transmembrane region" description="Helical" evidence="2">
    <location>
        <begin position="183"/>
        <end position="203"/>
    </location>
</feature>
<feature type="transmembrane region" description="Helical" evidence="2">
    <location>
        <begin position="331"/>
        <end position="352"/>
    </location>
</feature>
<reference evidence="3" key="2">
    <citation type="submission" date="2022-06" db="UniProtKB">
        <authorList>
            <consortium name="EnsemblMetazoa"/>
        </authorList>
    </citation>
    <scope>IDENTIFICATION</scope>
    <source>
        <strain evidence="3">PS312</strain>
    </source>
</reference>
<dbReference type="Proteomes" id="UP000005239">
    <property type="component" value="Unassembled WGS sequence"/>
</dbReference>
<name>A0A2A6B2P5_PRIPA</name>
<sequence>MVYEREMGRKEEGGKEDRPDVVCGVFLSSWARKGGDFELLISLRRDCTLIYPSLPLSLPIDRLPPSPYRRTGDGNRVLANPNRIKESFMTNRTVGSVSPSVERFIEGYNHVTAPLFSLLNCAVFFLILFDKDSKNKVYRHYMLILQVVTMIADVYLEMGIYVALANERVFYSLGFVPFGMDMVIAMIVYLILTVEVISAYVMCVMFRHQSMQPPGSQLRVSRKMFFCAVITVNIWMLFWLPLVYYGMKKCQYSNNELPSFLMWLKEKEVFAAFTFNHDQYVWISIAGLLLLVVPPSVICAFLFTHMFMLLRTPIASTSASTRRYQRRTTQSLALQIVVPSISMIVPFAEQALSQVLNLSSDVSASLFCLANTHAVLNSVTTFVTTPTYKRYVRRLFYRVFATITRDPSRNGPPSEQETRNTDVGRRYSTFQVNIPG</sequence>
<reference evidence="4" key="1">
    <citation type="journal article" date="2008" name="Nat. Genet.">
        <title>The Pristionchus pacificus genome provides a unique perspective on nematode lifestyle and parasitism.</title>
        <authorList>
            <person name="Dieterich C."/>
            <person name="Clifton S.W."/>
            <person name="Schuster L.N."/>
            <person name="Chinwalla A."/>
            <person name="Delehaunty K."/>
            <person name="Dinkelacker I."/>
            <person name="Fulton L."/>
            <person name="Fulton R."/>
            <person name="Godfrey J."/>
            <person name="Minx P."/>
            <person name="Mitreva M."/>
            <person name="Roeseler W."/>
            <person name="Tian H."/>
            <person name="Witte H."/>
            <person name="Yang S.P."/>
            <person name="Wilson R.K."/>
            <person name="Sommer R.J."/>
        </authorList>
    </citation>
    <scope>NUCLEOTIDE SEQUENCE [LARGE SCALE GENOMIC DNA]</scope>
    <source>
        <strain evidence="4">PS312</strain>
    </source>
</reference>
<dbReference type="Gene3D" id="1.20.1070.10">
    <property type="entry name" value="Rhodopsin 7-helix transmembrane proteins"/>
    <property type="match status" value="1"/>
</dbReference>
<dbReference type="InterPro" id="IPR053220">
    <property type="entry name" value="Nematode_rcpt-like_serp_H"/>
</dbReference>
<dbReference type="InterPro" id="IPR019429">
    <property type="entry name" value="7TM_GPCR_serpentine_rcpt_Sri"/>
</dbReference>
<protein>
    <submittedName>
        <fullName evidence="3">G protein-coupled receptor</fullName>
    </submittedName>
</protein>
<keyword evidence="2" id="KW-0812">Transmembrane</keyword>
<feature type="compositionally biased region" description="Basic and acidic residues" evidence="1">
    <location>
        <begin position="416"/>
        <end position="425"/>
    </location>
</feature>
<dbReference type="PANTHER" id="PTHR22941:SF26">
    <property type="entry name" value="SERPENTINE RECEPTOR, CLASS H"/>
    <property type="match status" value="1"/>
</dbReference>
<feature type="transmembrane region" description="Helical" evidence="2">
    <location>
        <begin position="364"/>
        <end position="388"/>
    </location>
</feature>
<evidence type="ECO:0000313" key="4">
    <source>
        <dbReference type="Proteomes" id="UP000005239"/>
    </source>
</evidence>
<accession>A0A2A6B2P5</accession>
<feature type="transmembrane region" description="Helical" evidence="2">
    <location>
        <begin position="280"/>
        <end position="310"/>
    </location>
</feature>
<keyword evidence="4" id="KW-1185">Reference proteome</keyword>
<dbReference type="AlphaFoldDB" id="A0A2A6B2P5"/>
<organism evidence="3 4">
    <name type="scientific">Pristionchus pacificus</name>
    <name type="common">Parasitic nematode worm</name>
    <dbReference type="NCBI Taxonomy" id="54126"/>
    <lineage>
        <taxon>Eukaryota</taxon>
        <taxon>Metazoa</taxon>
        <taxon>Ecdysozoa</taxon>
        <taxon>Nematoda</taxon>
        <taxon>Chromadorea</taxon>
        <taxon>Rhabditida</taxon>
        <taxon>Rhabditina</taxon>
        <taxon>Diplogasteromorpha</taxon>
        <taxon>Diplogasteroidea</taxon>
        <taxon>Neodiplogasteridae</taxon>
        <taxon>Pristionchus</taxon>
    </lineage>
</organism>
<feature type="transmembrane region" description="Helical" evidence="2">
    <location>
        <begin position="141"/>
        <end position="163"/>
    </location>
</feature>
<gene>
    <name evidence="3" type="primary">WBGene00278197</name>
</gene>
<keyword evidence="2" id="KW-0472">Membrane</keyword>